<proteinExistence type="predicted"/>
<dbReference type="Gene3D" id="1.25.10.10">
    <property type="entry name" value="Leucine-rich Repeat Variant"/>
    <property type="match status" value="1"/>
</dbReference>
<organism evidence="4 5">
    <name type="scientific">Marasmius tenuissimus</name>
    <dbReference type="NCBI Taxonomy" id="585030"/>
    <lineage>
        <taxon>Eukaryota</taxon>
        <taxon>Fungi</taxon>
        <taxon>Dikarya</taxon>
        <taxon>Basidiomycota</taxon>
        <taxon>Agaricomycotina</taxon>
        <taxon>Agaricomycetes</taxon>
        <taxon>Agaricomycetidae</taxon>
        <taxon>Agaricales</taxon>
        <taxon>Marasmiineae</taxon>
        <taxon>Marasmiaceae</taxon>
        <taxon>Marasmius</taxon>
    </lineage>
</organism>
<dbReference type="InterPro" id="IPR045338">
    <property type="entry name" value="DUF6535"/>
</dbReference>
<evidence type="ECO:0000256" key="2">
    <source>
        <dbReference type="SAM" id="Phobius"/>
    </source>
</evidence>
<keyword evidence="2" id="KW-0472">Membrane</keyword>
<name>A0ABR2ZEK7_9AGAR</name>
<dbReference type="Pfam" id="PF20153">
    <property type="entry name" value="DUF6535"/>
    <property type="match status" value="1"/>
</dbReference>
<feature type="transmembrane region" description="Helical" evidence="2">
    <location>
        <begin position="296"/>
        <end position="315"/>
    </location>
</feature>
<keyword evidence="5" id="KW-1185">Reference proteome</keyword>
<dbReference type="InterPro" id="IPR011989">
    <property type="entry name" value="ARM-like"/>
</dbReference>
<evidence type="ECO:0000259" key="3">
    <source>
        <dbReference type="Pfam" id="PF20153"/>
    </source>
</evidence>
<dbReference type="InterPro" id="IPR016024">
    <property type="entry name" value="ARM-type_fold"/>
</dbReference>
<accession>A0ABR2ZEK7</accession>
<keyword evidence="2" id="KW-0812">Transmembrane</keyword>
<gene>
    <name evidence="4" type="ORF">AAF712_013850</name>
</gene>
<feature type="compositionally biased region" description="Basic residues" evidence="1">
    <location>
        <begin position="50"/>
        <end position="60"/>
    </location>
</feature>
<feature type="compositionally biased region" description="Basic and acidic residues" evidence="1">
    <location>
        <begin position="83"/>
        <end position="107"/>
    </location>
</feature>
<reference evidence="4 5" key="1">
    <citation type="submission" date="2024-05" db="EMBL/GenBank/DDBJ databases">
        <title>A draft genome resource for the thread blight pathogen Marasmius tenuissimus strain MS-2.</title>
        <authorList>
            <person name="Yulfo-Soto G.E."/>
            <person name="Baruah I.K."/>
            <person name="Amoako-Attah I."/>
            <person name="Bukari Y."/>
            <person name="Meinhardt L.W."/>
            <person name="Bailey B.A."/>
            <person name="Cohen S.P."/>
        </authorList>
    </citation>
    <scope>NUCLEOTIDE SEQUENCE [LARGE SCALE GENOMIC DNA]</scope>
    <source>
        <strain evidence="4 5">MS-2</strain>
    </source>
</reference>
<evidence type="ECO:0000256" key="1">
    <source>
        <dbReference type="SAM" id="MobiDB-lite"/>
    </source>
</evidence>
<dbReference type="Proteomes" id="UP001437256">
    <property type="component" value="Unassembled WGS sequence"/>
</dbReference>
<protein>
    <recommendedName>
        <fullName evidence="3">DUF6535 domain-containing protein</fullName>
    </recommendedName>
</protein>
<dbReference type="EMBL" id="JBBXMP010000228">
    <property type="protein sequence ID" value="KAL0059409.1"/>
    <property type="molecule type" value="Genomic_DNA"/>
</dbReference>
<feature type="domain" description="DUF6535" evidence="3">
    <location>
        <begin position="122"/>
        <end position="315"/>
    </location>
</feature>
<feature type="compositionally biased region" description="Basic and acidic residues" evidence="1">
    <location>
        <begin position="62"/>
        <end position="73"/>
    </location>
</feature>
<dbReference type="SUPFAM" id="SSF48371">
    <property type="entry name" value="ARM repeat"/>
    <property type="match status" value="1"/>
</dbReference>
<feature type="transmembrane region" description="Helical" evidence="2">
    <location>
        <begin position="322"/>
        <end position="345"/>
    </location>
</feature>
<evidence type="ECO:0000313" key="5">
    <source>
        <dbReference type="Proteomes" id="UP001437256"/>
    </source>
</evidence>
<feature type="transmembrane region" description="Helical" evidence="2">
    <location>
        <begin position="235"/>
        <end position="253"/>
    </location>
</feature>
<sequence length="910" mass="101999">MDHLSTILGERTPYASPSPSRPQTPLGRLRRHPGNKVSISEEALPFHAQSRSHSRARPGKKFSQDEVSHDGRTNRSASRRARFAPEKDASLYPGDEKAKAKDQENKDVPLTGEEFGENARIWQVYAEEAAKADTAMTDGWNRSMDVLLVFVSFTVLCEDKIIIDDAGQTGLFSAVLTTFIIQSYQNMAPDPVDTTNALLSQLILLQFNDSSAASHALEILNQSAPTREIHWVNGLWFAALACSLSTALITMLAKQWLQAYTPVVSGSPRSRARSRHARYIQLEVWRVPPIINALPLMLHIALLLFFAGLIVLLWSEDLGITIATWVVVTVSYLFYFISICLPLLYPDCPYHHPISDHIRARFLTKPGSLTFKSKVATIKKSPINLGSTSRAIYDDHLDAEALIWLFTNSTDEVVISASLQAISGLPRDFSALQLLRDAGALRLVEQQFEKCFYKDTTIDLEWHLLDPDKASLYCRAWINLTRGTSEQWPIEIVEPLWLLQEVQTHPEASAIASCAWALSSFDSHKSQWELLDCLARCLSAEIQLSQATQCCLLDSIVECMVRWEMPVAVIDQTNVRAVPTLLRMLHLTEDLPSSELQSASAVALYVITWGPVDLGDYRSEARRKAEFCQLLIQSLSVLIENPERFGVTEDLMDIVAKQFCRLMPSVVAQSERFPQPLKKMVRATLSRLYVDRRIGMGIITDALLANVLQLLHPPSLVPEPHRPKLVSMLTENLLTPAPNPDITSWSVRLLEVLLSNCTPAVLKAFTESNGVSAVLRAAKAGGVDSRRLQIESFRTLCTFIHSVTTRLSWSVGPDSGPDPHIEAIFQSDFFEILCSFISSRRWWLFEISGDWMPALFQLCKLRPEKPVWPMVVRIFREFANRNVSEDGYSETIAQLDAMAALTSIDRAESC</sequence>
<keyword evidence="2" id="KW-1133">Transmembrane helix</keyword>
<evidence type="ECO:0000313" key="4">
    <source>
        <dbReference type="EMBL" id="KAL0059409.1"/>
    </source>
</evidence>
<comment type="caution">
    <text evidence="4">The sequence shown here is derived from an EMBL/GenBank/DDBJ whole genome shotgun (WGS) entry which is preliminary data.</text>
</comment>
<feature type="region of interest" description="Disordered" evidence="1">
    <location>
        <begin position="1"/>
        <end position="112"/>
    </location>
</feature>